<dbReference type="EC" id="3.2.1.-" evidence="4"/>
<keyword evidence="1" id="KW-0732">Signal</keyword>
<proteinExistence type="predicted"/>
<dbReference type="Pfam" id="PF23759">
    <property type="entry name" value="GBD_T9SS_assoc"/>
    <property type="match status" value="7"/>
</dbReference>
<dbReference type="Proteomes" id="UP000001822">
    <property type="component" value="Chromosome"/>
</dbReference>
<dbReference type="NCBIfam" id="TIGR04183">
    <property type="entry name" value="Por_Secre_tail"/>
    <property type="match status" value="1"/>
</dbReference>
<dbReference type="KEGG" id="chu:CHU_1456"/>
<feature type="domain" description="Secretion system C-terminal sorting" evidence="2">
    <location>
        <begin position="954"/>
        <end position="1022"/>
    </location>
</feature>
<dbReference type="RefSeq" id="WP_011584842.1">
    <property type="nucleotide sequence ID" value="NC_008255.1"/>
</dbReference>
<sequence>MKKIFLLALFSISIFHSSFSQVANDECTGALTLTPSSTCTPTSGTLTGAGTSTLTTACNGYADVFYKFVASSAAVDVTVVPSSTLDAKLSILSACGTSASLVCQDNGGQGGTEKAKVSTLTVGQTYYIKVSSYNSTLSTPTFTICVQNTTRPANDECSAAVTLTPATTPAPFSGTLAGSTRTTVTTSCSGDLDVFYKFVATSTSAVVAVTPSASFNPFVSLFTSCAGSYLACVDNSGTGSVESMYLTNLTLGSTYYLKVASNEPATGIVPAFTIAVQNQTPVAAPANDECAGATTITASTTCTSINATIAGATTSTATSSCVGYNDVFFKFVATSASADITVTPSAGLNPAVSLFSACGGTALYCGNDNYTGYAETIQSNGLVPGNTYYIKVASYDFAPYSSTFSVCVKSVTRPVNDECTGAISLTPSTTCSPVSGTLADASTTTTTTSCGGNYDVFYKFTATSPAVKITVTPTLSTLDLVVGVFSGCGTSSLDCKDNTASNDVEVVDMDGLIIGNTYYIKVQAYSSTVAASTFTICVQNQVSQAPANDECTGAIALTPNTACSSVAGTIYKATTSAVTTGCGGYYDVFYKFVANAPTATVNATGSSEIDMKLSVFSACGGTSLACVDNTYSGETETVQLTGLTAGTTYYIKVSAFSTSPPTSTSTFTVCVISTPATVPVNDECSGAITLTPSTSCNPVTGTSLNATKSTITASSCQTGNSDVFYKFVATSTNAVVTVVGSSGYDAVVSAHSTCGGAYTTCIDNTSNGSTEVLVMTGLTIGNTYYIKVQQYGSSLPATPTFTICVTIPPANDECANAVTLTQSSTCINTTGTFNGATTSAVANGCSGNLDVYYKFVANATTATITADPGADVDVILSVLASCTSTTSLACVDDMISSTTTEVANVTGLTVGGTYYVKIQNYIQEVPSNAAFTVCVKNTVATGLSETNALKSITMFPNPAQGMVHIENVSEVTQIEFMDVTGKPVFVKEITGNSSLDVSSLSAGVYIVKLTMNGVTENRRLVVSK</sequence>
<dbReference type="EMBL" id="CP000383">
    <property type="protein sequence ID" value="ABG58727.1"/>
    <property type="molecule type" value="Genomic_DNA"/>
</dbReference>
<keyword evidence="5" id="KW-1185">Reference proteome</keyword>
<accession>A0A6N4SQX2</accession>
<protein>
    <submittedName>
        <fullName evidence="4">CHU large protein uncharacterized</fullName>
        <ecNumber evidence="4">3.2.1.-</ecNumber>
    </submittedName>
</protein>
<feature type="domain" description="T9SS-like galactose binding" evidence="3">
    <location>
        <begin position="547"/>
        <end position="668"/>
    </location>
</feature>
<gene>
    <name evidence="4" type="ordered locus">CHU_1456</name>
</gene>
<keyword evidence="4" id="KW-0326">Glycosidase</keyword>
<evidence type="ECO:0000259" key="3">
    <source>
        <dbReference type="Pfam" id="PF23759"/>
    </source>
</evidence>
<dbReference type="GO" id="GO:0016798">
    <property type="term" value="F:hydrolase activity, acting on glycosyl bonds"/>
    <property type="evidence" value="ECO:0007669"/>
    <property type="project" value="UniProtKB-KW"/>
</dbReference>
<feature type="signal peptide" evidence="1">
    <location>
        <begin position="1"/>
        <end position="22"/>
    </location>
</feature>
<dbReference type="AlphaFoldDB" id="A0A6N4SQX2"/>
<reference evidence="4 5" key="1">
    <citation type="journal article" date="2007" name="Appl. Environ. Microbiol.">
        <title>Genome sequence of the cellulolytic gliding bacterium Cytophaga hutchinsonii.</title>
        <authorList>
            <person name="Xie G."/>
            <person name="Bruce D.C."/>
            <person name="Challacombe J.F."/>
            <person name="Chertkov O."/>
            <person name="Detter J.C."/>
            <person name="Gilna P."/>
            <person name="Han C.S."/>
            <person name="Lucas S."/>
            <person name="Misra M."/>
            <person name="Myers G.L."/>
            <person name="Richardson P."/>
            <person name="Tapia R."/>
            <person name="Thayer N."/>
            <person name="Thompson L.S."/>
            <person name="Brettin T.S."/>
            <person name="Henrissat B."/>
            <person name="Wilson D.B."/>
            <person name="McBride M.J."/>
        </authorList>
    </citation>
    <scope>NUCLEOTIDE SEQUENCE [LARGE SCALE GENOMIC DNA]</scope>
    <source>
        <strain evidence="5">ATCC 33406 / DSM 1761 / CIP 103989 / NBRC 15051 / NCIMB 9469 / D465</strain>
    </source>
</reference>
<evidence type="ECO:0000313" key="5">
    <source>
        <dbReference type="Proteomes" id="UP000001822"/>
    </source>
</evidence>
<dbReference type="InterPro" id="IPR056600">
    <property type="entry name" value="GBD_T9SS_assoc"/>
</dbReference>
<feature type="domain" description="T9SS-like galactose binding" evidence="3">
    <location>
        <begin position="681"/>
        <end position="803"/>
    </location>
</feature>
<dbReference type="Pfam" id="PF18962">
    <property type="entry name" value="Por_Secre_tail"/>
    <property type="match status" value="1"/>
</dbReference>
<feature type="domain" description="T9SS-like galactose binding" evidence="3">
    <location>
        <begin position="416"/>
        <end position="536"/>
    </location>
</feature>
<evidence type="ECO:0000256" key="1">
    <source>
        <dbReference type="SAM" id="SignalP"/>
    </source>
</evidence>
<name>A0A6N4SQX2_CYTH3</name>
<dbReference type="InterPro" id="IPR026444">
    <property type="entry name" value="Secre_tail"/>
</dbReference>
<evidence type="ECO:0000259" key="2">
    <source>
        <dbReference type="Pfam" id="PF18962"/>
    </source>
</evidence>
<keyword evidence="4" id="KW-0378">Hydrolase</keyword>
<organism evidence="4 5">
    <name type="scientific">Cytophaga hutchinsonii (strain ATCC 33406 / DSM 1761 / CIP 103989 / NBRC 15051 / NCIMB 9469 / D465)</name>
    <dbReference type="NCBI Taxonomy" id="269798"/>
    <lineage>
        <taxon>Bacteria</taxon>
        <taxon>Pseudomonadati</taxon>
        <taxon>Bacteroidota</taxon>
        <taxon>Cytophagia</taxon>
        <taxon>Cytophagales</taxon>
        <taxon>Cytophagaceae</taxon>
        <taxon>Cytophaga</taxon>
    </lineage>
</organism>
<feature type="domain" description="T9SS-like galactose binding" evidence="3">
    <location>
        <begin position="153"/>
        <end position="266"/>
    </location>
</feature>
<dbReference type="Gene3D" id="2.60.120.380">
    <property type="match status" value="3"/>
</dbReference>
<feature type="domain" description="T9SS-like galactose binding" evidence="3">
    <location>
        <begin position="286"/>
        <end position="404"/>
    </location>
</feature>
<feature type="domain" description="T9SS-like galactose binding" evidence="3">
    <location>
        <begin position="810"/>
        <end position="932"/>
    </location>
</feature>
<evidence type="ECO:0000313" key="4">
    <source>
        <dbReference type="EMBL" id="ABG58727.1"/>
    </source>
</evidence>
<dbReference type="OrthoDB" id="869215at2"/>
<feature type="domain" description="T9SS-like galactose binding" evidence="3">
    <location>
        <begin position="23"/>
        <end position="144"/>
    </location>
</feature>
<feature type="chain" id="PRO_5027033332" evidence="1">
    <location>
        <begin position="23"/>
        <end position="1024"/>
    </location>
</feature>